<dbReference type="Gene3D" id="1.10.1660.10">
    <property type="match status" value="2"/>
</dbReference>
<dbReference type="InterPro" id="IPR000551">
    <property type="entry name" value="MerR-type_HTH_dom"/>
</dbReference>
<dbReference type="Pfam" id="PF00376">
    <property type="entry name" value="MerR"/>
    <property type="match status" value="1"/>
</dbReference>
<proteinExistence type="predicted"/>
<dbReference type="PANTHER" id="PTHR30204">
    <property type="entry name" value="REDOX-CYCLING DRUG-SENSING TRANSCRIPTIONAL ACTIVATOR SOXR"/>
    <property type="match status" value="1"/>
</dbReference>
<dbReference type="GO" id="GO:0003700">
    <property type="term" value="F:DNA-binding transcription factor activity"/>
    <property type="evidence" value="ECO:0007669"/>
    <property type="project" value="InterPro"/>
</dbReference>
<keyword evidence="7" id="KW-1185">Reference proteome</keyword>
<keyword evidence="4" id="KW-0804">Transcription</keyword>
<dbReference type="eggNOG" id="COG0789">
    <property type="taxonomic scope" value="Bacteria"/>
</dbReference>
<evidence type="ECO:0000313" key="7">
    <source>
        <dbReference type="Proteomes" id="UP000000844"/>
    </source>
</evidence>
<feature type="domain" description="HTH merR-type" evidence="5">
    <location>
        <begin position="125"/>
        <end position="194"/>
    </location>
</feature>
<keyword evidence="3" id="KW-0238">DNA-binding</keyword>
<evidence type="ECO:0000259" key="5">
    <source>
        <dbReference type="PROSITE" id="PS50937"/>
    </source>
</evidence>
<dbReference type="KEGG" id="sna:Snas_1011"/>
<reference evidence="6 7" key="1">
    <citation type="journal article" date="2009" name="Stand. Genomic Sci.">
        <title>Complete genome sequence of Stackebrandtia nassauensis type strain (LLR-40K-21).</title>
        <authorList>
            <person name="Munk C."/>
            <person name="Lapidus A."/>
            <person name="Copeland A."/>
            <person name="Jando M."/>
            <person name="Mayilraj S."/>
            <person name="Glavina Del Rio T."/>
            <person name="Nolan M."/>
            <person name="Chen F."/>
            <person name="Lucas S."/>
            <person name="Tice H."/>
            <person name="Cheng J.F."/>
            <person name="Han C."/>
            <person name="Detter J.C."/>
            <person name="Bruce D."/>
            <person name="Goodwin L."/>
            <person name="Chain P."/>
            <person name="Pitluck S."/>
            <person name="Goker M."/>
            <person name="Ovchinikova G."/>
            <person name="Pati A."/>
            <person name="Ivanova N."/>
            <person name="Mavromatis K."/>
            <person name="Chen A."/>
            <person name="Palaniappan K."/>
            <person name="Land M."/>
            <person name="Hauser L."/>
            <person name="Chang Y.J."/>
            <person name="Jeffries C.D."/>
            <person name="Bristow J."/>
            <person name="Eisen J.A."/>
            <person name="Markowitz V."/>
            <person name="Hugenholtz P."/>
            <person name="Kyrpides N.C."/>
            <person name="Klenk H.P."/>
        </authorList>
    </citation>
    <scope>NUCLEOTIDE SEQUENCE [LARGE SCALE GENOMIC DNA]</scope>
    <source>
        <strain evidence="7">DSM 44728 / CIP 108903 / NRRL B-16338 / NBRC 102104 / LLR-40K-21</strain>
    </source>
</reference>
<dbReference type="RefSeq" id="WP_013016292.1">
    <property type="nucleotide sequence ID" value="NC_013947.1"/>
</dbReference>
<dbReference type="OrthoDB" id="3826383at2"/>
<sequence length="235" mass="25865">MKSRKSGLRTVDVARGAGYSVQQVRILERDGVLPPVERTASGYRIYAEAHVQAAIAYRELAAGLGPVDAKQLMRTALNRPTAELLASLDAEHADLHAERRRLRLARKAAESITAEPLDDVRPSDVMSIGELAEALGVRASTLRHWEYEGLVAPDRTVGRRVRSYSPAAVRDARIAHQLRLAGYRIDALRTLIPQLSTTRDHDEVLKGLSARDSRLDERSRALLHGTAALVAMNLV</sequence>
<dbReference type="SUPFAM" id="SSF46955">
    <property type="entry name" value="Putative DNA-binding domain"/>
    <property type="match status" value="2"/>
</dbReference>
<dbReference type="PANTHER" id="PTHR30204:SF69">
    <property type="entry name" value="MERR-FAMILY TRANSCRIPTIONAL REGULATOR"/>
    <property type="match status" value="1"/>
</dbReference>
<keyword evidence="2" id="KW-0805">Transcription regulation</keyword>
<dbReference type="InterPro" id="IPR047057">
    <property type="entry name" value="MerR_fam"/>
</dbReference>
<dbReference type="SMART" id="SM00422">
    <property type="entry name" value="HTH_MERR"/>
    <property type="match status" value="2"/>
</dbReference>
<evidence type="ECO:0000256" key="2">
    <source>
        <dbReference type="ARBA" id="ARBA00023015"/>
    </source>
</evidence>
<dbReference type="InterPro" id="IPR009061">
    <property type="entry name" value="DNA-bd_dom_put_sf"/>
</dbReference>
<dbReference type="PROSITE" id="PS50937">
    <property type="entry name" value="HTH_MERR_2"/>
    <property type="match status" value="2"/>
</dbReference>
<dbReference type="Proteomes" id="UP000000844">
    <property type="component" value="Chromosome"/>
</dbReference>
<feature type="domain" description="HTH merR-type" evidence="5">
    <location>
        <begin position="13"/>
        <end position="52"/>
    </location>
</feature>
<gene>
    <name evidence="6" type="ordered locus">Snas_1011</name>
</gene>
<dbReference type="Pfam" id="PF13411">
    <property type="entry name" value="MerR_1"/>
    <property type="match status" value="1"/>
</dbReference>
<protein>
    <submittedName>
        <fullName evidence="6">Transcriptional regulator, MerR family</fullName>
    </submittedName>
</protein>
<dbReference type="EMBL" id="CP001778">
    <property type="protein sequence ID" value="ADD40721.1"/>
    <property type="molecule type" value="Genomic_DNA"/>
</dbReference>
<evidence type="ECO:0000256" key="1">
    <source>
        <dbReference type="ARBA" id="ARBA00022491"/>
    </source>
</evidence>
<organism evidence="6 7">
    <name type="scientific">Stackebrandtia nassauensis (strain DSM 44728 / CIP 108903 / NRRL B-16338 / NBRC 102104 / LLR-40K-21)</name>
    <dbReference type="NCBI Taxonomy" id="446470"/>
    <lineage>
        <taxon>Bacteria</taxon>
        <taxon>Bacillati</taxon>
        <taxon>Actinomycetota</taxon>
        <taxon>Actinomycetes</taxon>
        <taxon>Glycomycetales</taxon>
        <taxon>Glycomycetaceae</taxon>
        <taxon>Stackebrandtia</taxon>
    </lineage>
</organism>
<name>D3QA09_STANL</name>
<dbReference type="STRING" id="446470.Snas_1011"/>
<keyword evidence="1" id="KW-0678">Repressor</keyword>
<evidence type="ECO:0000313" key="6">
    <source>
        <dbReference type="EMBL" id="ADD40721.1"/>
    </source>
</evidence>
<dbReference type="GO" id="GO:0003677">
    <property type="term" value="F:DNA binding"/>
    <property type="evidence" value="ECO:0007669"/>
    <property type="project" value="UniProtKB-KW"/>
</dbReference>
<accession>D3QA09</accession>
<evidence type="ECO:0000256" key="4">
    <source>
        <dbReference type="ARBA" id="ARBA00023163"/>
    </source>
</evidence>
<dbReference type="HOGENOM" id="CLU_080407_0_0_11"/>
<dbReference type="AlphaFoldDB" id="D3QA09"/>
<evidence type="ECO:0000256" key="3">
    <source>
        <dbReference type="ARBA" id="ARBA00023125"/>
    </source>
</evidence>